<sequence length="138" mass="15967">MQGWPVTPVLQDKQLLIPINSLQPLDRPRPPSDPSPAMGALPLLKTQPPPVRRQLAHRPARTRQLPRRAMPLRPRFFVDCSSQDSTLLCRVPPCTEVDITDSRRINSRTHLLFTSRRQWLVLSPSSHIRNEKMIKWRT</sequence>
<dbReference type="Proteomes" id="UP000192247">
    <property type="component" value="Unassembled WGS sequence"/>
</dbReference>
<comment type="caution">
    <text evidence="2">The sequence shown here is derived from an EMBL/GenBank/DDBJ whole genome shotgun (WGS) entry which is preliminary data.</text>
</comment>
<gene>
    <name evidence="2" type="ORF">BIW11_06599</name>
</gene>
<keyword evidence="3" id="KW-1185">Reference proteome</keyword>
<organism evidence="2 3">
    <name type="scientific">Tropilaelaps mercedesae</name>
    <dbReference type="NCBI Taxonomy" id="418985"/>
    <lineage>
        <taxon>Eukaryota</taxon>
        <taxon>Metazoa</taxon>
        <taxon>Ecdysozoa</taxon>
        <taxon>Arthropoda</taxon>
        <taxon>Chelicerata</taxon>
        <taxon>Arachnida</taxon>
        <taxon>Acari</taxon>
        <taxon>Parasitiformes</taxon>
        <taxon>Mesostigmata</taxon>
        <taxon>Gamasina</taxon>
        <taxon>Dermanyssoidea</taxon>
        <taxon>Laelapidae</taxon>
        <taxon>Tropilaelaps</taxon>
    </lineage>
</organism>
<dbReference type="EMBL" id="MNPL01002584">
    <property type="protein sequence ID" value="OQR78154.1"/>
    <property type="molecule type" value="Genomic_DNA"/>
</dbReference>
<accession>A0A1V9XXD4</accession>
<evidence type="ECO:0000313" key="3">
    <source>
        <dbReference type="Proteomes" id="UP000192247"/>
    </source>
</evidence>
<evidence type="ECO:0000256" key="1">
    <source>
        <dbReference type="SAM" id="MobiDB-lite"/>
    </source>
</evidence>
<feature type="compositionally biased region" description="Basic residues" evidence="1">
    <location>
        <begin position="54"/>
        <end position="66"/>
    </location>
</feature>
<reference evidence="2 3" key="1">
    <citation type="journal article" date="2017" name="Gigascience">
        <title>Draft genome of the honey bee ectoparasitic mite, Tropilaelaps mercedesae, is shaped by the parasitic life history.</title>
        <authorList>
            <person name="Dong X."/>
            <person name="Armstrong S.D."/>
            <person name="Xia D."/>
            <person name="Makepeace B.L."/>
            <person name="Darby A.C."/>
            <person name="Kadowaki T."/>
        </authorList>
    </citation>
    <scope>NUCLEOTIDE SEQUENCE [LARGE SCALE GENOMIC DNA]</scope>
    <source>
        <strain evidence="2">Wuxi-XJTLU</strain>
    </source>
</reference>
<name>A0A1V9XXD4_9ACAR</name>
<dbReference type="InParanoid" id="A0A1V9XXD4"/>
<evidence type="ECO:0000313" key="2">
    <source>
        <dbReference type="EMBL" id="OQR78154.1"/>
    </source>
</evidence>
<protein>
    <submittedName>
        <fullName evidence="2">Uncharacterized protein</fullName>
    </submittedName>
</protein>
<dbReference type="AlphaFoldDB" id="A0A1V9XXD4"/>
<proteinExistence type="predicted"/>
<feature type="region of interest" description="Disordered" evidence="1">
    <location>
        <begin position="22"/>
        <end position="68"/>
    </location>
</feature>